<dbReference type="Proteomes" id="UP000178450">
    <property type="component" value="Unassembled WGS sequence"/>
</dbReference>
<dbReference type="AlphaFoldDB" id="A0A1F7KF77"/>
<reference evidence="2 3" key="1">
    <citation type="journal article" date="2016" name="Nat. Commun.">
        <title>Thousands of microbial genomes shed light on interconnected biogeochemical processes in an aquifer system.</title>
        <authorList>
            <person name="Anantharaman K."/>
            <person name="Brown C.T."/>
            <person name="Hug L.A."/>
            <person name="Sharon I."/>
            <person name="Castelle C.J."/>
            <person name="Probst A.J."/>
            <person name="Thomas B.C."/>
            <person name="Singh A."/>
            <person name="Wilkins M.J."/>
            <person name="Karaoz U."/>
            <person name="Brodie E.L."/>
            <person name="Williams K.H."/>
            <person name="Hubbard S.S."/>
            <person name="Banfield J.F."/>
        </authorList>
    </citation>
    <scope>NUCLEOTIDE SEQUENCE [LARGE SCALE GENOMIC DNA]</scope>
</reference>
<sequence length="201" mass="22498">MNIGRYLFLFLIIAGLILGNSSYAKTKSPFSLAKPPAKSLKGQIIDYAGEIKYQSRTATQSAKLVNFNRQVQQGEDYFTGEEAALTIFFKNHCRLNMKENTELKIIQTLPKTVVFSQLNGEIQYQVLGKNPISIRTAYLLTELEGTGLITRDSEKSLVTVTIKSGQAKLAYNDLNYQSNTLTLEAGDSYVFNYDTRQGGRE</sequence>
<feature type="domain" description="FecR protein" evidence="1">
    <location>
        <begin position="76"/>
        <end position="163"/>
    </location>
</feature>
<gene>
    <name evidence="2" type="ORF">A2209_00705</name>
</gene>
<evidence type="ECO:0000313" key="2">
    <source>
        <dbReference type="EMBL" id="OGK66508.1"/>
    </source>
</evidence>
<name>A0A1F7KF77_9BACT</name>
<evidence type="ECO:0000313" key="3">
    <source>
        <dbReference type="Proteomes" id="UP000178450"/>
    </source>
</evidence>
<dbReference type="Pfam" id="PF04773">
    <property type="entry name" value="FecR"/>
    <property type="match status" value="1"/>
</dbReference>
<protein>
    <recommendedName>
        <fullName evidence="1">FecR protein domain-containing protein</fullName>
    </recommendedName>
</protein>
<dbReference type="InterPro" id="IPR006860">
    <property type="entry name" value="FecR"/>
</dbReference>
<proteinExistence type="predicted"/>
<dbReference type="EMBL" id="MGBG01000006">
    <property type="protein sequence ID" value="OGK66508.1"/>
    <property type="molecule type" value="Genomic_DNA"/>
</dbReference>
<evidence type="ECO:0000259" key="1">
    <source>
        <dbReference type="Pfam" id="PF04773"/>
    </source>
</evidence>
<accession>A0A1F7KF77</accession>
<organism evidence="2 3">
    <name type="scientific">Candidatus Roizmanbacteria bacterium RIFOXYA1_FULL_41_12</name>
    <dbReference type="NCBI Taxonomy" id="1802082"/>
    <lineage>
        <taxon>Bacteria</taxon>
        <taxon>Candidatus Roizmaniibacteriota</taxon>
    </lineage>
</organism>
<comment type="caution">
    <text evidence="2">The sequence shown here is derived from an EMBL/GenBank/DDBJ whole genome shotgun (WGS) entry which is preliminary data.</text>
</comment>